<dbReference type="InterPro" id="IPR003115">
    <property type="entry name" value="ParB_N"/>
</dbReference>
<dbReference type="SMART" id="SM00470">
    <property type="entry name" value="ParB"/>
    <property type="match status" value="1"/>
</dbReference>
<proteinExistence type="predicted"/>
<name>A0A6G3XSG9_9ACTN</name>
<sequence>MNQLDDARHVPAGKGLISRPTSVSEPTEIRRAKVVPVPIAALLPGESPRSQGPDQEHVTRLAEVDGPLPPILVRRSDMRVIDGTHRLLAALARGQDTIDVEYFEGSAADAFLHAVAANIAHGLPLSQADRRAAASRIIASHPHMSDRAIARASGLGAKAVASIRRRSTDALPQLNARIGRDGRVRPLSTAQGRWRAAEVMAEHPDASLREVARIAGISPATASDVRKRIQAGELPSSVRPESLKPSPGATDPPADGDEVRVPAQGGGQQKAGRTARLSPHPGAALEKLLRDPSLRLKEEGRHLLRLLQQNALAEWSDLTDAVPPHCGELVGSLARQYAATWLQFAQHLDERERTLARKTVG</sequence>
<dbReference type="AlphaFoldDB" id="A0A6G3XSG9"/>
<organism evidence="3">
    <name type="scientific">Streptomyces sp. SID7499</name>
    <dbReference type="NCBI Taxonomy" id="2706086"/>
    <lineage>
        <taxon>Bacteria</taxon>
        <taxon>Bacillati</taxon>
        <taxon>Actinomycetota</taxon>
        <taxon>Actinomycetes</taxon>
        <taxon>Kitasatosporales</taxon>
        <taxon>Streptomycetaceae</taxon>
        <taxon>Streptomyces</taxon>
    </lineage>
</organism>
<evidence type="ECO:0000259" key="2">
    <source>
        <dbReference type="SMART" id="SM00470"/>
    </source>
</evidence>
<evidence type="ECO:0000313" key="3">
    <source>
        <dbReference type="EMBL" id="NEE20691.1"/>
    </source>
</evidence>
<accession>A0A6G3XSG9</accession>
<dbReference type="SUPFAM" id="SSF110849">
    <property type="entry name" value="ParB/Sulfiredoxin"/>
    <property type="match status" value="1"/>
</dbReference>
<gene>
    <name evidence="3" type="ORF">G3M58_81325</name>
</gene>
<feature type="region of interest" description="Disordered" evidence="1">
    <location>
        <begin position="1"/>
        <end position="25"/>
    </location>
</feature>
<protein>
    <submittedName>
        <fullName evidence="3">ParB N-terminal domain-containing protein</fullName>
    </submittedName>
</protein>
<dbReference type="InterPro" id="IPR036086">
    <property type="entry name" value="ParB/Sulfiredoxin_sf"/>
</dbReference>
<evidence type="ECO:0000256" key="1">
    <source>
        <dbReference type="SAM" id="MobiDB-lite"/>
    </source>
</evidence>
<dbReference type="EMBL" id="JAAGMN010008715">
    <property type="protein sequence ID" value="NEE20691.1"/>
    <property type="molecule type" value="Genomic_DNA"/>
</dbReference>
<reference evidence="3" key="1">
    <citation type="submission" date="2020-01" db="EMBL/GenBank/DDBJ databases">
        <title>Insect and environment-associated Actinomycetes.</title>
        <authorList>
            <person name="Currrie C."/>
            <person name="Chevrette M."/>
            <person name="Carlson C."/>
            <person name="Stubbendieck R."/>
            <person name="Wendt-Pienkowski E."/>
        </authorList>
    </citation>
    <scope>NUCLEOTIDE SEQUENCE</scope>
    <source>
        <strain evidence="3">SID7499</strain>
    </source>
</reference>
<feature type="domain" description="ParB-like N-terminal" evidence="2">
    <location>
        <begin position="35"/>
        <end position="119"/>
    </location>
</feature>
<feature type="region of interest" description="Disordered" evidence="1">
    <location>
        <begin position="223"/>
        <end position="281"/>
    </location>
</feature>
<comment type="caution">
    <text evidence="3">The sequence shown here is derived from an EMBL/GenBank/DDBJ whole genome shotgun (WGS) entry which is preliminary data.</text>
</comment>